<dbReference type="PANTHER" id="PTHR13817">
    <property type="entry name" value="TITIN"/>
    <property type="match status" value="1"/>
</dbReference>
<organism evidence="13 14">
    <name type="scientific">Galemys pyrenaicus</name>
    <name type="common">Iberian desman</name>
    <name type="synonym">Pyrenean desman</name>
    <dbReference type="NCBI Taxonomy" id="202257"/>
    <lineage>
        <taxon>Eukaryota</taxon>
        <taxon>Metazoa</taxon>
        <taxon>Chordata</taxon>
        <taxon>Craniata</taxon>
        <taxon>Vertebrata</taxon>
        <taxon>Euteleostomi</taxon>
        <taxon>Mammalia</taxon>
        <taxon>Eutheria</taxon>
        <taxon>Laurasiatheria</taxon>
        <taxon>Eulipotyphla</taxon>
        <taxon>Talpidae</taxon>
        <taxon>Galemys</taxon>
    </lineage>
</organism>
<accession>A0A8J6DX34</accession>
<dbReference type="SMART" id="SM00060">
    <property type="entry name" value="FN3"/>
    <property type="match status" value="2"/>
</dbReference>
<dbReference type="InterPro" id="IPR013098">
    <property type="entry name" value="Ig_I-set"/>
</dbReference>
<dbReference type="SMART" id="SM00408">
    <property type="entry name" value="IGc2"/>
    <property type="match status" value="2"/>
</dbReference>
<evidence type="ECO:0000256" key="10">
    <source>
        <dbReference type="SAM" id="MobiDB-lite"/>
    </source>
</evidence>
<dbReference type="GO" id="GO:0032982">
    <property type="term" value="C:myosin filament"/>
    <property type="evidence" value="ECO:0007669"/>
    <property type="project" value="UniProtKB-KW"/>
</dbReference>
<dbReference type="PRINTS" id="PR00014">
    <property type="entry name" value="FNTYPEIII"/>
</dbReference>
<dbReference type="InterPro" id="IPR036179">
    <property type="entry name" value="Ig-like_dom_sf"/>
</dbReference>
<dbReference type="PROSITE" id="PS50853">
    <property type="entry name" value="FN3"/>
    <property type="match status" value="2"/>
</dbReference>
<dbReference type="CDD" id="cd00063">
    <property type="entry name" value="FN3"/>
    <property type="match status" value="2"/>
</dbReference>
<dbReference type="OrthoDB" id="6107607at2759"/>
<feature type="region of interest" description="Disordered" evidence="10">
    <location>
        <begin position="221"/>
        <end position="276"/>
    </location>
</feature>
<reference evidence="13" key="1">
    <citation type="journal article" date="2021" name="Evol. Appl.">
        <title>The genome of the Pyrenean desman and the effects of bottlenecks and inbreeding on the genomic landscape of an endangered species.</title>
        <authorList>
            <person name="Escoda L."/>
            <person name="Castresana J."/>
        </authorList>
    </citation>
    <scope>NUCLEOTIDE SEQUENCE</scope>
    <source>
        <strain evidence="13">IBE-C5619</strain>
    </source>
</reference>
<feature type="domain" description="Ig-like" evidence="11">
    <location>
        <begin position="498"/>
        <end position="582"/>
    </location>
</feature>
<dbReference type="GO" id="GO:0031430">
    <property type="term" value="C:M band"/>
    <property type="evidence" value="ECO:0007669"/>
    <property type="project" value="TreeGrafter"/>
</dbReference>
<evidence type="ECO:0000256" key="2">
    <source>
        <dbReference type="ARBA" id="ARBA00022737"/>
    </source>
</evidence>
<dbReference type="FunFam" id="2.60.40.10:FF:000557">
    <property type="entry name" value="Myosin binding protein Ha"/>
    <property type="match status" value="1"/>
</dbReference>
<dbReference type="SMART" id="SM00409">
    <property type="entry name" value="IG"/>
    <property type="match status" value="2"/>
</dbReference>
<dbReference type="InterPro" id="IPR013783">
    <property type="entry name" value="Ig-like_fold"/>
</dbReference>
<feature type="domain" description="Fibronectin type-III" evidence="12">
    <location>
        <begin position="385"/>
        <end position="480"/>
    </location>
</feature>
<evidence type="ECO:0000313" key="13">
    <source>
        <dbReference type="EMBL" id="KAG8525127.1"/>
    </source>
</evidence>
<keyword evidence="3" id="KW-0130">Cell adhesion</keyword>
<dbReference type="GO" id="GO:0007155">
    <property type="term" value="P:cell adhesion"/>
    <property type="evidence" value="ECO:0007669"/>
    <property type="project" value="UniProtKB-KW"/>
</dbReference>
<comment type="similarity">
    <text evidence="6">Belongs to the immunoglobulin superfamily. MyBP family.</text>
</comment>
<proteinExistence type="inferred from homology"/>
<keyword evidence="5" id="KW-0393">Immunoglobulin domain</keyword>
<feature type="compositionally biased region" description="Pro residues" evidence="10">
    <location>
        <begin position="57"/>
        <end position="67"/>
    </location>
</feature>
<dbReference type="CDD" id="cd05748">
    <property type="entry name" value="Ig_Titin_like"/>
    <property type="match status" value="1"/>
</dbReference>
<dbReference type="FunFam" id="2.60.40.10:FF:000225">
    <property type="entry name" value="Myosin-binding protein C, cardiac-type"/>
    <property type="match status" value="1"/>
</dbReference>
<feature type="compositionally biased region" description="Low complexity" evidence="10">
    <location>
        <begin position="8"/>
        <end position="56"/>
    </location>
</feature>
<dbReference type="GO" id="GO:0045214">
    <property type="term" value="P:sarcomere organization"/>
    <property type="evidence" value="ECO:0007669"/>
    <property type="project" value="TreeGrafter"/>
</dbReference>
<feature type="region of interest" description="Disordered" evidence="10">
    <location>
        <begin position="1"/>
        <end position="70"/>
    </location>
</feature>
<evidence type="ECO:0000259" key="12">
    <source>
        <dbReference type="PROSITE" id="PS50853"/>
    </source>
</evidence>
<evidence type="ECO:0000256" key="7">
    <source>
        <dbReference type="ARBA" id="ARBA00060255"/>
    </source>
</evidence>
<dbReference type="Gene3D" id="2.60.40.10">
    <property type="entry name" value="Immunoglobulins"/>
    <property type="match status" value="4"/>
</dbReference>
<dbReference type="Proteomes" id="UP000700334">
    <property type="component" value="Unassembled WGS sequence"/>
</dbReference>
<evidence type="ECO:0000256" key="3">
    <source>
        <dbReference type="ARBA" id="ARBA00022889"/>
    </source>
</evidence>
<dbReference type="PROSITE" id="PS50835">
    <property type="entry name" value="IG_LIKE"/>
    <property type="match status" value="2"/>
</dbReference>
<evidence type="ECO:0000313" key="14">
    <source>
        <dbReference type="Proteomes" id="UP000700334"/>
    </source>
</evidence>
<dbReference type="InterPro" id="IPR003598">
    <property type="entry name" value="Ig_sub2"/>
</dbReference>
<comment type="function">
    <text evidence="7">Binds to myosin; probably involved in interaction with thick myofilaments in the A-band.</text>
</comment>
<dbReference type="FunFam" id="2.60.40.10:FF:000062">
    <property type="entry name" value="Myosin-binding protein C, slow type"/>
    <property type="match status" value="1"/>
</dbReference>
<dbReference type="Pfam" id="PF07679">
    <property type="entry name" value="I-set"/>
    <property type="match status" value="2"/>
</dbReference>
<evidence type="ECO:0000256" key="4">
    <source>
        <dbReference type="ARBA" id="ARBA00023179"/>
    </source>
</evidence>
<sequence length="623" mass="66797">MTGEATSEAPAGGPEEMAAEAAKMPPAEPSGEGAAAEPTGEEPAPTPQEPAAQAPAPAAPEPAPPSEDVPSAPLLLAVEDVSDSSVTVSWEPPDRLGRLGLRGYVLELRREGALEWVPVNPLPMMVTQLTVRNLALGDKFFLRVAAVSSAGAGPPAVLDQPVHIRAIVGTDGPWQRLVQNPTVLTRGSMATGCDRALGNESFQDFSKVLGYGKWKVLDGGKTRANGSQPPGAYGIWVPGSSQKEAAPEHTPGPPGQPASPAAPAVPQEPPPAAHCGTKPRLLFEAEAPKIRVPRHLRQTYIRQVGEAVNLQIPFQGNPTPQASWTHNGQALDSQRVNVRTGDRDSILFIRSAQRADSGCYELTVRLEGLEAKAAINILVIEKPGPPSGIRLVDVWGCNAALEWTPPQDTGNTELLGYTVQKADKKTGQWFTVLERYHPTTCTISDLIVGNSYSFRVFSENLCGLSASAAITKELAHIQKADTVPKPKGFVERDFLEAPTFTQPLADHASTPGYSTQLFCSVRASPKPKIIWMKNKMDLQGDPKYRAISEQGVCTLEIRKPCPFDSGVYTCKAVNVLGEASVDCRLEVKGEGSRSVLLGDLPTHTWGSLGHTLRRDWRKLPGER</sequence>
<dbReference type="InterPro" id="IPR003599">
    <property type="entry name" value="Ig_sub"/>
</dbReference>
<comment type="caution">
    <text evidence="13">The sequence shown here is derived from an EMBL/GenBank/DDBJ whole genome shotgun (WGS) entry which is preliminary data.</text>
</comment>
<dbReference type="InterPro" id="IPR036116">
    <property type="entry name" value="FN3_sf"/>
</dbReference>
<dbReference type="Pfam" id="PF00041">
    <property type="entry name" value="fn3"/>
    <property type="match status" value="2"/>
</dbReference>
<protein>
    <recommendedName>
        <fullName evidence="8">Myosin-binding protein H</fullName>
    </recommendedName>
    <alternativeName>
        <fullName evidence="9">H-protein</fullName>
    </alternativeName>
</protein>
<name>A0A8J6DX34_GALPY</name>
<dbReference type="SUPFAM" id="SSF48726">
    <property type="entry name" value="Immunoglobulin"/>
    <property type="match status" value="2"/>
</dbReference>
<evidence type="ECO:0000259" key="11">
    <source>
        <dbReference type="PROSITE" id="PS50835"/>
    </source>
</evidence>
<dbReference type="EMBL" id="JAGFMF010010047">
    <property type="protein sequence ID" value="KAG8525127.1"/>
    <property type="molecule type" value="Genomic_DNA"/>
</dbReference>
<feature type="domain" description="Ig-like" evidence="11">
    <location>
        <begin position="288"/>
        <end position="376"/>
    </location>
</feature>
<keyword evidence="2" id="KW-0677">Repeat</keyword>
<gene>
    <name evidence="13" type="ORF">J0S82_006866</name>
</gene>
<keyword evidence="14" id="KW-1185">Reference proteome</keyword>
<evidence type="ECO:0000256" key="1">
    <source>
        <dbReference type="ARBA" id="ARBA00022433"/>
    </source>
</evidence>
<dbReference type="SUPFAM" id="SSF49265">
    <property type="entry name" value="Fibronectin type III"/>
    <property type="match status" value="1"/>
</dbReference>
<dbReference type="AlphaFoldDB" id="A0A8J6DX34"/>
<evidence type="ECO:0000256" key="6">
    <source>
        <dbReference type="ARBA" id="ARBA00038352"/>
    </source>
</evidence>
<dbReference type="InterPro" id="IPR007110">
    <property type="entry name" value="Ig-like_dom"/>
</dbReference>
<dbReference type="InterPro" id="IPR003961">
    <property type="entry name" value="FN3_dom"/>
</dbReference>
<evidence type="ECO:0000256" key="9">
    <source>
        <dbReference type="ARBA" id="ARBA00078133"/>
    </source>
</evidence>
<dbReference type="InterPro" id="IPR050964">
    <property type="entry name" value="Striated_Muscle_Regulatory"/>
</dbReference>
<dbReference type="PANTHER" id="PTHR13817:SF49">
    <property type="entry name" value="MYOSIN-BINDING PROTEIN H"/>
    <property type="match status" value="1"/>
</dbReference>
<evidence type="ECO:0000256" key="8">
    <source>
        <dbReference type="ARBA" id="ARBA00071968"/>
    </source>
</evidence>
<evidence type="ECO:0000256" key="5">
    <source>
        <dbReference type="ARBA" id="ARBA00023319"/>
    </source>
</evidence>
<keyword evidence="1" id="KW-0787">Thick filament</keyword>
<feature type="domain" description="Fibronectin type-III" evidence="12">
    <location>
        <begin position="72"/>
        <end position="167"/>
    </location>
</feature>
<dbReference type="FunFam" id="2.60.40.10:FF:000031">
    <property type="entry name" value="Myosin-binding protein C, slow type"/>
    <property type="match status" value="1"/>
</dbReference>
<keyword evidence="4" id="KW-0514">Muscle protein</keyword>